<keyword evidence="5" id="KW-0804">Transcription</keyword>
<dbReference type="Pfam" id="PF02311">
    <property type="entry name" value="AraC_binding"/>
    <property type="match status" value="1"/>
</dbReference>
<dbReference type="InterPro" id="IPR003313">
    <property type="entry name" value="AraC-bd"/>
</dbReference>
<protein>
    <submittedName>
        <fullName evidence="7">HTH-type transcriptional regulator NimR</fullName>
    </submittedName>
</protein>
<keyword evidence="4" id="KW-0010">Activator</keyword>
<dbReference type="RefSeq" id="WP_339089110.1">
    <property type="nucleotide sequence ID" value="NZ_LR743507.1"/>
</dbReference>
<evidence type="ECO:0000256" key="3">
    <source>
        <dbReference type="ARBA" id="ARBA00023125"/>
    </source>
</evidence>
<dbReference type="SMART" id="SM00342">
    <property type="entry name" value="HTH_ARAC"/>
    <property type="match status" value="1"/>
</dbReference>
<dbReference type="InterPro" id="IPR009057">
    <property type="entry name" value="Homeodomain-like_sf"/>
</dbReference>
<dbReference type="FunFam" id="1.10.10.60:FF:000132">
    <property type="entry name" value="AraC family transcriptional regulator"/>
    <property type="match status" value="1"/>
</dbReference>
<sequence>MADRLRHLPIQDVEGKEGPFYFRYDEFAADTLAVAHSHSWGHLNYAAHGTMHAEAEGLRFLSPPQFAVWIPPNVMHGCTLRSAIVYRSIYIAPALCAALPDEACMLRMSPIIRSVLADFAARDVREPKTPADLRLAHVMVDQLAVAEVQRSYLPAAASPALATVLDALQADPGDHRPLAEWAQRVHMTERTLARQCQRELGMSFGDWRQRLRFLRAIDALESGRTVQEIAFDLGYSTASAFIAMFQREAGTTPEQYRREFCGI</sequence>
<reference evidence="7" key="1">
    <citation type="submission" date="2019-12" db="EMBL/GenBank/DDBJ databases">
        <authorList>
            <person name="Cremers G."/>
        </authorList>
    </citation>
    <scope>NUCLEOTIDE SEQUENCE</scope>
    <source>
        <strain evidence="7">Vvax</strain>
    </source>
</reference>
<keyword evidence="2" id="KW-0805">Transcription regulation</keyword>
<dbReference type="SUPFAM" id="SSF46689">
    <property type="entry name" value="Homeodomain-like"/>
    <property type="match status" value="1"/>
</dbReference>
<keyword evidence="3" id="KW-0238">DNA-binding</keyword>
<dbReference type="PANTHER" id="PTHR11019:SF190">
    <property type="entry name" value="ARAC-FAMILY REGULATORY PROTEIN"/>
    <property type="match status" value="1"/>
</dbReference>
<organism evidence="7">
    <name type="scientific">Variovorax paradoxus</name>
    <dbReference type="NCBI Taxonomy" id="34073"/>
    <lineage>
        <taxon>Bacteria</taxon>
        <taxon>Pseudomonadati</taxon>
        <taxon>Pseudomonadota</taxon>
        <taxon>Betaproteobacteria</taxon>
        <taxon>Burkholderiales</taxon>
        <taxon>Comamonadaceae</taxon>
        <taxon>Variovorax</taxon>
    </lineage>
</organism>
<gene>
    <name evidence="7" type="primary">nimR_1</name>
    <name evidence="7" type="ORF">VVAX_01412</name>
</gene>
<dbReference type="PROSITE" id="PS01124">
    <property type="entry name" value="HTH_ARAC_FAMILY_2"/>
    <property type="match status" value="1"/>
</dbReference>
<evidence type="ECO:0000256" key="4">
    <source>
        <dbReference type="ARBA" id="ARBA00023159"/>
    </source>
</evidence>
<accession>A0A679IZN1</accession>
<name>A0A679IZN1_VARPD</name>
<evidence type="ECO:0000256" key="2">
    <source>
        <dbReference type="ARBA" id="ARBA00023015"/>
    </source>
</evidence>
<dbReference type="GO" id="GO:0003700">
    <property type="term" value="F:DNA-binding transcription factor activity"/>
    <property type="evidence" value="ECO:0007669"/>
    <property type="project" value="InterPro"/>
</dbReference>
<dbReference type="InterPro" id="IPR018060">
    <property type="entry name" value="HTH_AraC"/>
</dbReference>
<evidence type="ECO:0000256" key="1">
    <source>
        <dbReference type="ARBA" id="ARBA00022491"/>
    </source>
</evidence>
<dbReference type="SUPFAM" id="SSF51182">
    <property type="entry name" value="RmlC-like cupins"/>
    <property type="match status" value="1"/>
</dbReference>
<dbReference type="Pfam" id="PF12833">
    <property type="entry name" value="HTH_18"/>
    <property type="match status" value="1"/>
</dbReference>
<evidence type="ECO:0000256" key="5">
    <source>
        <dbReference type="ARBA" id="ARBA00023163"/>
    </source>
</evidence>
<dbReference type="InterPro" id="IPR020449">
    <property type="entry name" value="Tscrpt_reg_AraC-type_HTH"/>
</dbReference>
<evidence type="ECO:0000313" key="7">
    <source>
        <dbReference type="EMBL" id="CAA2101763.1"/>
    </source>
</evidence>
<dbReference type="EMBL" id="LR743507">
    <property type="protein sequence ID" value="CAA2101763.1"/>
    <property type="molecule type" value="Genomic_DNA"/>
</dbReference>
<feature type="domain" description="HTH araC/xylS-type" evidence="6">
    <location>
        <begin position="162"/>
        <end position="259"/>
    </location>
</feature>
<evidence type="ECO:0000259" key="6">
    <source>
        <dbReference type="PROSITE" id="PS01124"/>
    </source>
</evidence>
<dbReference type="CDD" id="cd06124">
    <property type="entry name" value="cupin_NimR-like_N"/>
    <property type="match status" value="1"/>
</dbReference>
<dbReference type="Gene3D" id="1.10.10.60">
    <property type="entry name" value="Homeodomain-like"/>
    <property type="match status" value="1"/>
</dbReference>
<dbReference type="InterPro" id="IPR011051">
    <property type="entry name" value="RmlC_Cupin_sf"/>
</dbReference>
<dbReference type="GO" id="GO:0043565">
    <property type="term" value="F:sequence-specific DNA binding"/>
    <property type="evidence" value="ECO:0007669"/>
    <property type="project" value="InterPro"/>
</dbReference>
<dbReference type="AlphaFoldDB" id="A0A679IZN1"/>
<proteinExistence type="predicted"/>
<dbReference type="PRINTS" id="PR00032">
    <property type="entry name" value="HTHARAC"/>
</dbReference>
<dbReference type="PANTHER" id="PTHR11019">
    <property type="entry name" value="HTH-TYPE TRANSCRIPTIONAL REGULATOR NIMR"/>
    <property type="match status" value="1"/>
</dbReference>
<keyword evidence="1" id="KW-0678">Repressor</keyword>